<evidence type="ECO:0000259" key="2">
    <source>
        <dbReference type="Pfam" id="PF00635"/>
    </source>
</evidence>
<dbReference type="WBParaSite" id="Csp11.Scaffold171.g654.t1">
    <property type="protein sequence ID" value="Csp11.Scaffold171.g654.t1"/>
    <property type="gene ID" value="Csp11.Scaffold171.g654"/>
</dbReference>
<feature type="domain" description="MSP" evidence="2">
    <location>
        <begin position="12"/>
        <end position="113"/>
    </location>
</feature>
<accession>A0A1I7SXU6</accession>
<evidence type="ECO:0000256" key="1">
    <source>
        <dbReference type="SAM" id="MobiDB-lite"/>
    </source>
</evidence>
<dbReference type="Gene3D" id="2.60.40.10">
    <property type="entry name" value="Immunoglobulins"/>
    <property type="match status" value="1"/>
</dbReference>
<keyword evidence="3" id="KW-1185">Reference proteome</keyword>
<name>A0A1I7SXU6_9PELO</name>
<dbReference type="AlphaFoldDB" id="A0A1I7SXU6"/>
<sequence>MIGNGKIELTKLAFEPTESIEFVLNKHYQTAKFTLTNNEETDIIVKWKANVFIYSASPKYAIVKAKTTQRFTLICEGVERRHYETDVPVDRFTTVIIGIKPTNFKARQIWKDGALQEELFTGKVHKKYTFIVFKDRNIPNWWNFRRGVLLPTPIPTYGVVREEDWEIFGTKGKNPGFAALIIPLDNDGSKPPAEKQDEWDEDQNQNGSNE</sequence>
<dbReference type="InterPro" id="IPR000535">
    <property type="entry name" value="MSP_dom"/>
</dbReference>
<dbReference type="InterPro" id="IPR013783">
    <property type="entry name" value="Ig-like_fold"/>
</dbReference>
<dbReference type="Pfam" id="PF00635">
    <property type="entry name" value="Motile_Sperm"/>
    <property type="match status" value="1"/>
</dbReference>
<proteinExistence type="predicted"/>
<feature type="region of interest" description="Disordered" evidence="1">
    <location>
        <begin position="183"/>
        <end position="210"/>
    </location>
</feature>
<dbReference type="SUPFAM" id="SSF49354">
    <property type="entry name" value="PapD-like"/>
    <property type="match status" value="1"/>
</dbReference>
<dbReference type="InterPro" id="IPR008962">
    <property type="entry name" value="PapD-like_sf"/>
</dbReference>
<reference evidence="4" key="1">
    <citation type="submission" date="2016-11" db="UniProtKB">
        <authorList>
            <consortium name="WormBaseParasite"/>
        </authorList>
    </citation>
    <scope>IDENTIFICATION</scope>
</reference>
<organism evidence="3 4">
    <name type="scientific">Caenorhabditis tropicalis</name>
    <dbReference type="NCBI Taxonomy" id="1561998"/>
    <lineage>
        <taxon>Eukaryota</taxon>
        <taxon>Metazoa</taxon>
        <taxon>Ecdysozoa</taxon>
        <taxon>Nematoda</taxon>
        <taxon>Chromadorea</taxon>
        <taxon>Rhabditida</taxon>
        <taxon>Rhabditina</taxon>
        <taxon>Rhabditomorpha</taxon>
        <taxon>Rhabditoidea</taxon>
        <taxon>Rhabditidae</taxon>
        <taxon>Peloderinae</taxon>
        <taxon>Caenorhabditis</taxon>
    </lineage>
</organism>
<dbReference type="Proteomes" id="UP000095282">
    <property type="component" value="Unplaced"/>
</dbReference>
<dbReference type="STRING" id="1561998.A0A1I7SXU6"/>
<dbReference type="eggNOG" id="ENOG502TIHI">
    <property type="taxonomic scope" value="Eukaryota"/>
</dbReference>
<protein>
    <submittedName>
        <fullName evidence="4">MSP domain-containing protein</fullName>
    </submittedName>
</protein>
<evidence type="ECO:0000313" key="4">
    <source>
        <dbReference type="WBParaSite" id="Csp11.Scaffold171.g654.t1"/>
    </source>
</evidence>
<evidence type="ECO:0000313" key="3">
    <source>
        <dbReference type="Proteomes" id="UP000095282"/>
    </source>
</evidence>